<dbReference type="OrthoDB" id="10349524at2759"/>
<accession>A0A9N9VEZ6</accession>
<evidence type="ECO:0000313" key="1">
    <source>
        <dbReference type="EMBL" id="CAH0023898.1"/>
    </source>
</evidence>
<sequence length="115" mass="12761">MSTSFLLLRIATLFGKEWDNTLHILVFTSGVHLARSTSLAASPLVENGHAESWYRIDVALALIGSIDEYAGATYTVLFLFQNPRAQLISWNTIFALHIPPNPSYLPSLGRTRIAM</sequence>
<reference evidence="1" key="1">
    <citation type="submission" date="2021-10" db="EMBL/GenBank/DDBJ databases">
        <authorList>
            <person name="Piombo E."/>
        </authorList>
    </citation>
    <scope>NUCLEOTIDE SEQUENCE</scope>
</reference>
<dbReference type="EMBL" id="CABFNQ020000694">
    <property type="protein sequence ID" value="CAH0023898.1"/>
    <property type="molecule type" value="Genomic_DNA"/>
</dbReference>
<evidence type="ECO:0000313" key="2">
    <source>
        <dbReference type="Proteomes" id="UP000696573"/>
    </source>
</evidence>
<proteinExistence type="predicted"/>
<gene>
    <name evidence="1" type="ORF">CRHIZ90672A_00000309</name>
</gene>
<dbReference type="AlphaFoldDB" id="A0A9N9VEZ6"/>
<comment type="caution">
    <text evidence="1">The sequence shown here is derived from an EMBL/GenBank/DDBJ whole genome shotgun (WGS) entry which is preliminary data.</text>
</comment>
<protein>
    <submittedName>
        <fullName evidence="1">Uncharacterized protein</fullName>
    </submittedName>
</protein>
<dbReference type="Proteomes" id="UP000696573">
    <property type="component" value="Unassembled WGS sequence"/>
</dbReference>
<organism evidence="1 2">
    <name type="scientific">Clonostachys rhizophaga</name>
    <dbReference type="NCBI Taxonomy" id="160324"/>
    <lineage>
        <taxon>Eukaryota</taxon>
        <taxon>Fungi</taxon>
        <taxon>Dikarya</taxon>
        <taxon>Ascomycota</taxon>
        <taxon>Pezizomycotina</taxon>
        <taxon>Sordariomycetes</taxon>
        <taxon>Hypocreomycetidae</taxon>
        <taxon>Hypocreales</taxon>
        <taxon>Bionectriaceae</taxon>
        <taxon>Clonostachys</taxon>
    </lineage>
</organism>
<keyword evidence="2" id="KW-1185">Reference proteome</keyword>
<name>A0A9N9VEZ6_9HYPO</name>